<organism evidence="2 4">
    <name type="scientific">Francisella adeliensis</name>
    <dbReference type="NCBI Taxonomy" id="2007306"/>
    <lineage>
        <taxon>Bacteria</taxon>
        <taxon>Pseudomonadati</taxon>
        <taxon>Pseudomonadota</taxon>
        <taxon>Gammaproteobacteria</taxon>
        <taxon>Thiotrichales</taxon>
        <taxon>Francisellaceae</taxon>
        <taxon>Francisella</taxon>
    </lineage>
</organism>
<dbReference type="EMBL" id="CP021781">
    <property type="protein sequence ID" value="AXA33469.1"/>
    <property type="molecule type" value="Genomic_DNA"/>
</dbReference>
<evidence type="ECO:0000313" key="4">
    <source>
        <dbReference type="Proteomes" id="UP000251120"/>
    </source>
</evidence>
<dbReference type="EMBL" id="CP043424">
    <property type="protein sequence ID" value="QIW11699.1"/>
    <property type="molecule type" value="Genomic_DNA"/>
</dbReference>
<dbReference type="OrthoDB" id="5622418at2"/>
<dbReference type="RefSeq" id="WP_112869642.1">
    <property type="nucleotide sequence ID" value="NZ_CP021781.1"/>
</dbReference>
<feature type="coiled-coil region" evidence="1">
    <location>
        <begin position="109"/>
        <end position="161"/>
    </location>
</feature>
<dbReference type="Proteomes" id="UP000681131">
    <property type="component" value="Chromosome"/>
</dbReference>
<evidence type="ECO:0000313" key="5">
    <source>
        <dbReference type="Proteomes" id="UP000681131"/>
    </source>
</evidence>
<proteinExistence type="predicted"/>
<evidence type="ECO:0000313" key="3">
    <source>
        <dbReference type="EMBL" id="QIW11699.1"/>
    </source>
</evidence>
<dbReference type="AlphaFoldDB" id="A0A2Z4XXI1"/>
<evidence type="ECO:0000313" key="2">
    <source>
        <dbReference type="EMBL" id="AXA33469.1"/>
    </source>
</evidence>
<reference evidence="2 4" key="1">
    <citation type="submission" date="2017-06" db="EMBL/GenBank/DDBJ databases">
        <title>Complete genome of Francisella adeliensis.</title>
        <authorList>
            <person name="Vallesi A."/>
            <person name="Sjodin A."/>
        </authorList>
    </citation>
    <scope>NUCLEOTIDE SEQUENCE [LARGE SCALE GENOMIC DNA]</scope>
    <source>
        <strain evidence="2 4">FDC440</strain>
    </source>
</reference>
<reference evidence="3 5" key="2">
    <citation type="submission" date="2019-08" db="EMBL/GenBank/DDBJ databases">
        <title>Complete genome sequences of Francisella adeliensis (FSC1325 and FSC1326).</title>
        <authorList>
            <person name="Ohrman C."/>
            <person name="Uneklint I."/>
            <person name="Vallesi A."/>
            <person name="Karlsson L."/>
            <person name="Sjodin A."/>
        </authorList>
    </citation>
    <scope>NUCLEOTIDE SEQUENCE [LARGE SCALE GENOMIC DNA]</scope>
    <source>
        <strain evidence="3 5">FSC1325</strain>
    </source>
</reference>
<dbReference type="KEGG" id="fad:CDH04_03140"/>
<sequence length="284" mass="33123">MAELVTQQQVNEKCDLLRLQNEEITVNKIRKLIGSNISMIDLIEKVTVYKESRFKAYDLAKNEQVVETAPKRDKLLTLLEQSFTDFGIDKKELVVSLRNKLTDFIASEISEQTQKLRRAESDLSNKNNSLEISQLTLNKRYKELLEKYNSLKDESYTLKQNYNQSASKYREKENAEKALLAWEDFKGVKEQISTLKNYGKLAVYDKNGQIIIKFPATDFLTQECRSGKSRYLKAKAVYDYNIQAWALSEFSEITKTLDFLKRNRFVFSKELETIVHHQNKNSVN</sequence>
<keyword evidence="1" id="KW-0175">Coiled coil</keyword>
<accession>A0A2Z4XXI1</accession>
<name>A0A2Z4XXI1_9GAMM</name>
<protein>
    <submittedName>
        <fullName evidence="2">Uncharacterized protein</fullName>
    </submittedName>
</protein>
<keyword evidence="5" id="KW-1185">Reference proteome</keyword>
<dbReference type="Proteomes" id="UP000251120">
    <property type="component" value="Chromosome"/>
</dbReference>
<evidence type="ECO:0000256" key="1">
    <source>
        <dbReference type="SAM" id="Coils"/>
    </source>
</evidence>
<gene>
    <name evidence="2" type="ORF">CDH04_03140</name>
    <name evidence="3" type="ORF">FZC43_03140</name>
</gene>